<evidence type="ECO:0000313" key="6">
    <source>
        <dbReference type="Proteomes" id="UP000612746"/>
    </source>
</evidence>
<organism evidence="5 6">
    <name type="scientific">Umbelopsis vinacea</name>
    <dbReference type="NCBI Taxonomy" id="44442"/>
    <lineage>
        <taxon>Eukaryota</taxon>
        <taxon>Fungi</taxon>
        <taxon>Fungi incertae sedis</taxon>
        <taxon>Mucoromycota</taxon>
        <taxon>Mucoromycotina</taxon>
        <taxon>Umbelopsidomycetes</taxon>
        <taxon>Umbelopsidales</taxon>
        <taxon>Umbelopsidaceae</taxon>
        <taxon>Umbelopsis</taxon>
    </lineage>
</organism>
<dbReference type="PANTHER" id="PTHR43708:SF5">
    <property type="entry name" value="CONSERVED EXPRESSED OXIDOREDUCTASE (EUROFUNG)-RELATED"/>
    <property type="match status" value="1"/>
</dbReference>
<comment type="similarity">
    <text evidence="1">Belongs to the Gfo/Idh/MocA family.</text>
</comment>
<dbReference type="Pfam" id="PF01408">
    <property type="entry name" value="GFO_IDH_MocA"/>
    <property type="match status" value="1"/>
</dbReference>
<dbReference type="InterPro" id="IPR004104">
    <property type="entry name" value="Gfo/Idh/MocA-like_OxRdtase_C"/>
</dbReference>
<sequence length="378" mass="42136">MPGFPKLKTTLLPSLSAYNKEGIIMAAQKINVGVIGFGMSSKTFHCPLIVSSPHLVLHSIVSSNDSCTKVYPQAKHVATTADLFASKDVQLVVITTPNELHFPLAKQAMEAGKNVVVEKPFTVTSQEAAELVEISKRTGLVCSIYQNRRWDGDLLTAKKIIENEQLGRLVEFESHFDRFRNFVKAGWREQDVPGSGMLYDLGAHLIDQALYLFGKPYSVYGVVENQRQLKDSNIDDDFTIIFRYKTGLKVLLRSSMLARQTPVLRFSLRGMDGSYIKHYLDPQEDQLKAGQTPKNAGYGVEPESQWGTINTEVNGIHVVGKVETLSGKYLDFYNNVAETILKGDLNHLAVKPEHGYDTIRMIEVIRQSSDEGGKTIVL</sequence>
<evidence type="ECO:0000259" key="3">
    <source>
        <dbReference type="Pfam" id="PF01408"/>
    </source>
</evidence>
<dbReference type="OrthoDB" id="64915at2759"/>
<keyword evidence="6" id="KW-1185">Reference proteome</keyword>
<dbReference type="GO" id="GO:0000166">
    <property type="term" value="F:nucleotide binding"/>
    <property type="evidence" value="ECO:0007669"/>
    <property type="project" value="InterPro"/>
</dbReference>
<accession>A0A8H7PRK9</accession>
<proteinExistence type="inferred from homology"/>
<name>A0A8H7PRK9_9FUNG</name>
<dbReference type="PANTHER" id="PTHR43708">
    <property type="entry name" value="CONSERVED EXPRESSED OXIDOREDUCTASE (EUROFUNG)"/>
    <property type="match status" value="1"/>
</dbReference>
<feature type="domain" description="Gfo/Idh/MocA-like oxidoreductase N-terminal" evidence="3">
    <location>
        <begin position="30"/>
        <end position="144"/>
    </location>
</feature>
<dbReference type="InterPro" id="IPR051317">
    <property type="entry name" value="Gfo/Idh/MocA_oxidoreduct"/>
</dbReference>
<evidence type="ECO:0008006" key="7">
    <source>
        <dbReference type="Google" id="ProtNLM"/>
    </source>
</evidence>
<dbReference type="Proteomes" id="UP000612746">
    <property type="component" value="Unassembled WGS sequence"/>
</dbReference>
<gene>
    <name evidence="5" type="ORF">INT44_001783</name>
</gene>
<dbReference type="InterPro" id="IPR036291">
    <property type="entry name" value="NAD(P)-bd_dom_sf"/>
</dbReference>
<dbReference type="EMBL" id="JAEPRA010000011">
    <property type="protein sequence ID" value="KAG2178630.1"/>
    <property type="molecule type" value="Genomic_DNA"/>
</dbReference>
<dbReference type="Pfam" id="PF02894">
    <property type="entry name" value="GFO_IDH_MocA_C"/>
    <property type="match status" value="1"/>
</dbReference>
<dbReference type="GO" id="GO:0016491">
    <property type="term" value="F:oxidoreductase activity"/>
    <property type="evidence" value="ECO:0007669"/>
    <property type="project" value="UniProtKB-KW"/>
</dbReference>
<dbReference type="SUPFAM" id="SSF51735">
    <property type="entry name" value="NAD(P)-binding Rossmann-fold domains"/>
    <property type="match status" value="1"/>
</dbReference>
<comment type="caution">
    <text evidence="5">The sequence shown here is derived from an EMBL/GenBank/DDBJ whole genome shotgun (WGS) entry which is preliminary data.</text>
</comment>
<evidence type="ECO:0000256" key="1">
    <source>
        <dbReference type="ARBA" id="ARBA00010928"/>
    </source>
</evidence>
<dbReference type="Gene3D" id="3.40.50.720">
    <property type="entry name" value="NAD(P)-binding Rossmann-like Domain"/>
    <property type="match status" value="1"/>
</dbReference>
<dbReference type="Gene3D" id="3.30.360.10">
    <property type="entry name" value="Dihydrodipicolinate Reductase, domain 2"/>
    <property type="match status" value="1"/>
</dbReference>
<protein>
    <recommendedName>
        <fullName evidence="7">Oxidoreductase</fullName>
    </recommendedName>
</protein>
<dbReference type="InterPro" id="IPR000683">
    <property type="entry name" value="Gfo/Idh/MocA-like_OxRdtase_N"/>
</dbReference>
<evidence type="ECO:0000313" key="5">
    <source>
        <dbReference type="EMBL" id="KAG2178630.1"/>
    </source>
</evidence>
<evidence type="ECO:0000259" key="4">
    <source>
        <dbReference type="Pfam" id="PF02894"/>
    </source>
</evidence>
<keyword evidence="2" id="KW-0560">Oxidoreductase</keyword>
<feature type="domain" description="Gfo/Idh/MocA-like oxidoreductase C-terminal" evidence="4">
    <location>
        <begin position="158"/>
        <end position="373"/>
    </location>
</feature>
<evidence type="ECO:0000256" key="2">
    <source>
        <dbReference type="ARBA" id="ARBA00023002"/>
    </source>
</evidence>
<dbReference type="AlphaFoldDB" id="A0A8H7PRK9"/>
<reference evidence="5" key="1">
    <citation type="submission" date="2020-12" db="EMBL/GenBank/DDBJ databases">
        <title>Metabolic potential, ecology and presence of endohyphal bacteria is reflected in genomic diversity of Mucoromycotina.</title>
        <authorList>
            <person name="Muszewska A."/>
            <person name="Okrasinska A."/>
            <person name="Steczkiewicz K."/>
            <person name="Drgas O."/>
            <person name="Orlowska M."/>
            <person name="Perlinska-Lenart U."/>
            <person name="Aleksandrzak-Piekarczyk T."/>
            <person name="Szatraj K."/>
            <person name="Zielenkiewicz U."/>
            <person name="Pilsyk S."/>
            <person name="Malc E."/>
            <person name="Mieczkowski P."/>
            <person name="Kruszewska J.S."/>
            <person name="Biernat P."/>
            <person name="Pawlowska J."/>
        </authorList>
    </citation>
    <scope>NUCLEOTIDE SEQUENCE</scope>
    <source>
        <strain evidence="5">WA0000051536</strain>
    </source>
</reference>